<organism evidence="2 3">
    <name type="scientific">Halovenus salina</name>
    <dbReference type="NCBI Taxonomy" id="1510225"/>
    <lineage>
        <taxon>Archaea</taxon>
        <taxon>Methanobacteriati</taxon>
        <taxon>Methanobacteriota</taxon>
        <taxon>Stenosarchaea group</taxon>
        <taxon>Halobacteria</taxon>
        <taxon>Halobacteriales</taxon>
        <taxon>Haloarculaceae</taxon>
        <taxon>Halovenus</taxon>
    </lineage>
</organism>
<comment type="caution">
    <text evidence="2">The sequence shown here is derived from an EMBL/GenBank/DDBJ whole genome shotgun (WGS) entry which is preliminary data.</text>
</comment>
<dbReference type="EMBL" id="JBHSZI010000001">
    <property type="protein sequence ID" value="MFC7057604.1"/>
    <property type="molecule type" value="Genomic_DNA"/>
</dbReference>
<sequence length="83" mass="9165">MAREQRGRRGATERRPGFLLPGIRCAVEMVLAGSLVLLVGLPAENDIYFGAVVTLAVVVMIVVLFWALNRQMARWADTANPRL</sequence>
<reference evidence="2 3" key="1">
    <citation type="journal article" date="2019" name="Int. J. Syst. Evol. Microbiol.">
        <title>The Global Catalogue of Microorganisms (GCM) 10K type strain sequencing project: providing services to taxonomists for standard genome sequencing and annotation.</title>
        <authorList>
            <consortium name="The Broad Institute Genomics Platform"/>
            <consortium name="The Broad Institute Genome Sequencing Center for Infectious Disease"/>
            <person name="Wu L."/>
            <person name="Ma J."/>
        </authorList>
    </citation>
    <scope>NUCLEOTIDE SEQUENCE [LARGE SCALE GENOMIC DNA]</scope>
    <source>
        <strain evidence="2 3">JCM 30072</strain>
    </source>
</reference>
<evidence type="ECO:0000313" key="2">
    <source>
        <dbReference type="EMBL" id="MFC7057604.1"/>
    </source>
</evidence>
<feature type="transmembrane region" description="Helical" evidence="1">
    <location>
        <begin position="47"/>
        <end position="68"/>
    </location>
</feature>
<dbReference type="GeneID" id="76629487"/>
<keyword evidence="1" id="KW-0812">Transmembrane</keyword>
<feature type="transmembrane region" description="Helical" evidence="1">
    <location>
        <begin position="21"/>
        <end position="41"/>
    </location>
</feature>
<dbReference type="AlphaFoldDB" id="A0ABD5VZC8"/>
<keyword evidence="1" id="KW-0472">Membrane</keyword>
<evidence type="ECO:0000313" key="3">
    <source>
        <dbReference type="Proteomes" id="UP001596445"/>
    </source>
</evidence>
<proteinExistence type="predicted"/>
<evidence type="ECO:0000256" key="1">
    <source>
        <dbReference type="SAM" id="Phobius"/>
    </source>
</evidence>
<keyword evidence="3" id="KW-1185">Reference proteome</keyword>
<dbReference type="RefSeq" id="WP_267163373.1">
    <property type="nucleotide sequence ID" value="NZ_CP112972.1"/>
</dbReference>
<protein>
    <submittedName>
        <fullName evidence="2">Uncharacterized protein</fullName>
    </submittedName>
</protein>
<name>A0ABD5VZC8_9EURY</name>
<gene>
    <name evidence="2" type="ORF">ACFQQG_04715</name>
</gene>
<keyword evidence="1" id="KW-1133">Transmembrane helix</keyword>
<dbReference type="Proteomes" id="UP001596445">
    <property type="component" value="Unassembled WGS sequence"/>
</dbReference>
<accession>A0ABD5VZC8</accession>